<feature type="compositionally biased region" description="Low complexity" evidence="1">
    <location>
        <begin position="691"/>
        <end position="705"/>
    </location>
</feature>
<dbReference type="PANTHER" id="PTHR21301">
    <property type="entry name" value="REVERSE TRANSCRIPTASE"/>
    <property type="match status" value="1"/>
</dbReference>
<evidence type="ECO:0000259" key="2">
    <source>
        <dbReference type="PROSITE" id="PS50878"/>
    </source>
</evidence>
<gene>
    <name evidence="3" type="ORF">C9374_014764</name>
</gene>
<accession>A0AA88GE05</accession>
<evidence type="ECO:0000313" key="3">
    <source>
        <dbReference type="EMBL" id="KAG2370597.1"/>
    </source>
</evidence>
<protein>
    <recommendedName>
        <fullName evidence="2">Reverse transcriptase domain-containing protein</fullName>
    </recommendedName>
</protein>
<feature type="domain" description="Reverse transcriptase" evidence="2">
    <location>
        <begin position="166"/>
        <end position="500"/>
    </location>
</feature>
<dbReference type="PANTHER" id="PTHR21301:SF10">
    <property type="entry name" value="REVERSE TRANSCRIPTASE DOMAIN-CONTAINING PROTEIN"/>
    <property type="match status" value="1"/>
</dbReference>
<feature type="region of interest" description="Disordered" evidence="1">
    <location>
        <begin position="690"/>
        <end position="709"/>
    </location>
</feature>
<dbReference type="GeneID" id="68107217"/>
<name>A0AA88GE05_NAELO</name>
<organism evidence="3 4">
    <name type="scientific">Naegleria lovaniensis</name>
    <name type="common">Amoeba</name>
    <dbReference type="NCBI Taxonomy" id="51637"/>
    <lineage>
        <taxon>Eukaryota</taxon>
        <taxon>Discoba</taxon>
        <taxon>Heterolobosea</taxon>
        <taxon>Tetramitia</taxon>
        <taxon>Eutetramitia</taxon>
        <taxon>Vahlkampfiidae</taxon>
        <taxon>Naegleria</taxon>
    </lineage>
</organism>
<feature type="compositionally biased region" description="Low complexity" evidence="1">
    <location>
        <begin position="729"/>
        <end position="742"/>
    </location>
</feature>
<dbReference type="RefSeq" id="XP_044541461.1">
    <property type="nucleotide sequence ID" value="XM_044690787.1"/>
</dbReference>
<feature type="region of interest" description="Disordered" evidence="1">
    <location>
        <begin position="715"/>
        <end position="797"/>
    </location>
</feature>
<sequence>MDNFEITQNDISLLNKGTKFIPCTFSNSSQALKFDTESFERVYKQMRATNIPWNRTNPTMTIPKILSDYYKKFKPRISNLSKEELNSIKTLGSNPNIIVTPSDKNLGTTLWSKSSYIQELNRQLSTSTHYSEISTENDAKQQIKENLTKHIPHIKTNSEIVFNLVETHHKKENLLSKPLPRFYMIPKVHKNPIVGRPIVSSVDCHNTIISKLLNARLILLIRLLRRESDNPQSRFYKRIFISESADESQFRIMQCYERAGLPHRNYANMKSMDFTSLYTELEHSDIINAMINMLEYGRSIDNSMFNPQHNKATLHMLQIVLGTTYFKVPELDKFYHQKKGIPMGTNAAPNIANLTLCYYELEWTSHDQDALGKLRNNKLHLERYIDDIFTIHFHRVNEGRRGQLQKYIRNLKRYYPKSLILNDASTDSFLDIKFFFSPQNDESEPFRIETTTHQKELNLYQYTRKDSCAAPGVVKGLIHGELIRYAKRCSTFELWVGIRDRFKERLHNRGYSYKFINKCMKHLNYFTLKRKYPLNSTSIEVKIERARSQLFLHEQKPPPVWRVVFKGTDNHIPYRKILNHVCEGITFVNDPSKVIICNIRMPTIIELLRAFQKKIEFFKYLNPDCTQQQIDTQFYKFIANKFLALKRGTHLNKITQRRVGGKDLLEDLKPPSTPANPPTPLILRLLTQTKPNHQPSNNPGSSQPPDDILGRITRLGTELTPPRKRVERPQASSSETPSSIPSNRKKKKKSSNEEKKRTLKQKCIDSFFTKSNSNNQNSDDSDDSGGGNSKKSTKLNQ</sequence>
<proteinExistence type="predicted"/>
<evidence type="ECO:0000256" key="1">
    <source>
        <dbReference type="SAM" id="MobiDB-lite"/>
    </source>
</evidence>
<reference evidence="3 4" key="1">
    <citation type="journal article" date="2018" name="BMC Genomics">
        <title>The genome of Naegleria lovaniensis, the basis for a comparative approach to unravel pathogenicity factors of the human pathogenic amoeba N. fowleri.</title>
        <authorList>
            <person name="Liechti N."/>
            <person name="Schurch N."/>
            <person name="Bruggmann R."/>
            <person name="Wittwer M."/>
        </authorList>
    </citation>
    <scope>NUCLEOTIDE SEQUENCE [LARGE SCALE GENOMIC DNA]</scope>
    <source>
        <strain evidence="3 4">ATCC 30569</strain>
    </source>
</reference>
<dbReference type="AlphaFoldDB" id="A0AA88GE05"/>
<evidence type="ECO:0000313" key="4">
    <source>
        <dbReference type="Proteomes" id="UP000816034"/>
    </source>
</evidence>
<dbReference type="Proteomes" id="UP000816034">
    <property type="component" value="Unassembled WGS sequence"/>
</dbReference>
<dbReference type="InterPro" id="IPR000477">
    <property type="entry name" value="RT_dom"/>
</dbReference>
<keyword evidence="4" id="KW-1185">Reference proteome</keyword>
<dbReference type="EMBL" id="PYSW02000098">
    <property type="protein sequence ID" value="KAG2370597.1"/>
    <property type="molecule type" value="Genomic_DNA"/>
</dbReference>
<dbReference type="PROSITE" id="PS50878">
    <property type="entry name" value="RT_POL"/>
    <property type="match status" value="1"/>
</dbReference>
<comment type="caution">
    <text evidence="3">The sequence shown here is derived from an EMBL/GenBank/DDBJ whole genome shotgun (WGS) entry which is preliminary data.</text>
</comment>